<dbReference type="PROSITE" id="PS50076">
    <property type="entry name" value="DNAJ_2"/>
    <property type="match status" value="1"/>
</dbReference>
<sequence>MLMSYILTSFFASFLPSQITTVILPYLSAYLPSIFPPAPRGSPRYLYNYRLAFTAVICIWQAYSFFKDGLGNEDDWYRLLSVQGNADEDALKSAFRTLARRHHPDRAGNGNDDHFILARKAYETLSDPVKRYAYDRFGPKILQWKAASVREYIFFGLQNSIGFYIFSGGIMLILSLLGKGRSGSYWIHTLFAFLFILELSLILSPSIHAPPILARLLIPSFLLQKPQFIQISLLHRLFASLSISVPQLLSVWNRDEDEGSKARKENEGWRIVVGLLKNLNEEAVNEFHAEVMPLLSTGDQNATMALMKNSMEDVMVDRTLLSHPGIHEIYRVARMRASHSTPSKTPSSISAKRAPPSTSSQNPFRELSAASGYTVSSPVADVLAEQLLMAMDTPLPPSPPPTPRSCPRRLE</sequence>
<dbReference type="PANTHER" id="PTHR44360:SF1">
    <property type="entry name" value="DNAJ HOMOLOG SUBFAMILY B MEMBER 9"/>
    <property type="match status" value="1"/>
</dbReference>
<evidence type="ECO:0000259" key="4">
    <source>
        <dbReference type="PROSITE" id="PS50076"/>
    </source>
</evidence>
<dbReference type="InterPro" id="IPR001623">
    <property type="entry name" value="DnaJ_domain"/>
</dbReference>
<keyword evidence="3" id="KW-0472">Membrane</keyword>
<dbReference type="InterPro" id="IPR036869">
    <property type="entry name" value="J_dom_sf"/>
</dbReference>
<feature type="transmembrane region" description="Helical" evidence="3">
    <location>
        <begin position="47"/>
        <end position="66"/>
    </location>
</feature>
<proteinExistence type="predicted"/>
<feature type="transmembrane region" description="Helical" evidence="3">
    <location>
        <begin position="161"/>
        <end position="178"/>
    </location>
</feature>
<dbReference type="PRINTS" id="PR00625">
    <property type="entry name" value="JDOMAIN"/>
</dbReference>
<evidence type="ECO:0000313" key="5">
    <source>
        <dbReference type="EMBL" id="WVO19875.1"/>
    </source>
</evidence>
<dbReference type="PANTHER" id="PTHR44360">
    <property type="entry name" value="DNAJ HOMOLOG SUBFAMILY B MEMBER 9"/>
    <property type="match status" value="1"/>
</dbReference>
<keyword evidence="3" id="KW-0812">Transmembrane</keyword>
<feature type="compositionally biased region" description="Pro residues" evidence="2">
    <location>
        <begin position="394"/>
        <end position="404"/>
    </location>
</feature>
<dbReference type="Gene3D" id="1.10.287.110">
    <property type="entry name" value="DnaJ domain"/>
    <property type="match status" value="1"/>
</dbReference>
<evidence type="ECO:0000313" key="6">
    <source>
        <dbReference type="Proteomes" id="UP001432216"/>
    </source>
</evidence>
<dbReference type="EMBL" id="CP143807">
    <property type="protein sequence ID" value="WVO19875.1"/>
    <property type="molecule type" value="Genomic_DNA"/>
</dbReference>
<feature type="region of interest" description="Disordered" evidence="2">
    <location>
        <begin position="334"/>
        <end position="364"/>
    </location>
</feature>
<gene>
    <name evidence="5" type="ORF">IAS62_001165</name>
</gene>
<accession>A0ABZ2ATJ9</accession>
<dbReference type="SMART" id="SM00271">
    <property type="entry name" value="DnaJ"/>
    <property type="match status" value="1"/>
</dbReference>
<feature type="transmembrane region" description="Helical" evidence="3">
    <location>
        <begin position="185"/>
        <end position="203"/>
    </location>
</feature>
<organism evidence="5 6">
    <name type="scientific">Cryptococcus decagattii</name>
    <dbReference type="NCBI Taxonomy" id="1859122"/>
    <lineage>
        <taxon>Eukaryota</taxon>
        <taxon>Fungi</taxon>
        <taxon>Dikarya</taxon>
        <taxon>Basidiomycota</taxon>
        <taxon>Agaricomycotina</taxon>
        <taxon>Tremellomycetes</taxon>
        <taxon>Tremellales</taxon>
        <taxon>Cryptococcaceae</taxon>
        <taxon>Cryptococcus</taxon>
        <taxon>Cryptococcus gattii species complex</taxon>
    </lineage>
</organism>
<reference evidence="5 6" key="1">
    <citation type="submission" date="2024-01" db="EMBL/GenBank/DDBJ databases">
        <title>Comparative genomics of Cryptococcus and Kwoniella reveals pathogenesis evolution and contrasting modes of karyotype evolution via chromosome fusion or intercentromeric recombination.</title>
        <authorList>
            <person name="Coelho M.A."/>
            <person name="David-Palma M."/>
            <person name="Shea T."/>
            <person name="Bowers K."/>
            <person name="McGinley-Smith S."/>
            <person name="Mohammad A.W."/>
            <person name="Gnirke A."/>
            <person name="Yurkov A.M."/>
            <person name="Nowrousian M."/>
            <person name="Sun S."/>
            <person name="Cuomo C.A."/>
            <person name="Heitman J."/>
        </authorList>
    </citation>
    <scope>NUCLEOTIDE SEQUENCE [LARGE SCALE GENOMIC DNA]</scope>
    <source>
        <strain evidence="5 6">7685027</strain>
    </source>
</reference>
<dbReference type="InterPro" id="IPR051948">
    <property type="entry name" value="Hsp70_co-chaperone_J-domain"/>
</dbReference>
<dbReference type="RefSeq" id="XP_064719115.1">
    <property type="nucleotide sequence ID" value="XM_064863043.1"/>
</dbReference>
<dbReference type="Pfam" id="PF00226">
    <property type="entry name" value="DnaJ"/>
    <property type="match status" value="1"/>
</dbReference>
<dbReference type="InterPro" id="IPR018253">
    <property type="entry name" value="DnaJ_domain_CS"/>
</dbReference>
<feature type="region of interest" description="Disordered" evidence="2">
    <location>
        <begin position="390"/>
        <end position="411"/>
    </location>
</feature>
<feature type="transmembrane region" description="Helical" evidence="3">
    <location>
        <begin position="6"/>
        <end position="27"/>
    </location>
</feature>
<evidence type="ECO:0000256" key="1">
    <source>
        <dbReference type="ARBA" id="ARBA00023186"/>
    </source>
</evidence>
<evidence type="ECO:0000256" key="2">
    <source>
        <dbReference type="SAM" id="MobiDB-lite"/>
    </source>
</evidence>
<dbReference type="SUPFAM" id="SSF46565">
    <property type="entry name" value="Chaperone J-domain"/>
    <property type="match status" value="1"/>
</dbReference>
<feature type="domain" description="J" evidence="4">
    <location>
        <begin position="75"/>
        <end position="138"/>
    </location>
</feature>
<dbReference type="Proteomes" id="UP001432216">
    <property type="component" value="Chromosome 2"/>
</dbReference>
<evidence type="ECO:0000256" key="3">
    <source>
        <dbReference type="SAM" id="Phobius"/>
    </source>
</evidence>
<keyword evidence="1" id="KW-0143">Chaperone</keyword>
<keyword evidence="3" id="KW-1133">Transmembrane helix</keyword>
<dbReference type="GeneID" id="89987940"/>
<protein>
    <recommendedName>
        <fullName evidence="4">J domain-containing protein</fullName>
    </recommendedName>
</protein>
<dbReference type="PROSITE" id="PS00636">
    <property type="entry name" value="DNAJ_1"/>
    <property type="match status" value="1"/>
</dbReference>
<name>A0ABZ2ATJ9_9TREE</name>
<keyword evidence="6" id="KW-1185">Reference proteome</keyword>
<feature type="compositionally biased region" description="Polar residues" evidence="2">
    <location>
        <begin position="338"/>
        <end position="363"/>
    </location>
</feature>
<dbReference type="CDD" id="cd06257">
    <property type="entry name" value="DnaJ"/>
    <property type="match status" value="1"/>
</dbReference>